<evidence type="ECO:0000256" key="4">
    <source>
        <dbReference type="ARBA" id="ARBA00024732"/>
    </source>
</evidence>
<evidence type="ECO:0000256" key="5">
    <source>
        <dbReference type="HAMAP-Rule" id="MF_00013"/>
    </source>
</evidence>
<proteinExistence type="inferred from homology"/>
<dbReference type="InterPro" id="IPR000544">
    <property type="entry name" value="Octanoyltransferase"/>
</dbReference>
<name>A0AA97F6J7_9SPHN</name>
<dbReference type="HAMAP" id="MF_00013">
    <property type="entry name" value="LipB"/>
    <property type="match status" value="1"/>
</dbReference>
<evidence type="ECO:0000256" key="9">
    <source>
        <dbReference type="PIRSR" id="PIRSR016262-3"/>
    </source>
</evidence>
<comment type="similarity">
    <text evidence="5 6">Belongs to the LipB family.</text>
</comment>
<evidence type="ECO:0000259" key="11">
    <source>
        <dbReference type="PROSITE" id="PS51733"/>
    </source>
</evidence>
<dbReference type="GO" id="GO:0009249">
    <property type="term" value="P:protein lipoylation"/>
    <property type="evidence" value="ECO:0007669"/>
    <property type="project" value="InterPro"/>
</dbReference>
<evidence type="ECO:0000256" key="8">
    <source>
        <dbReference type="PIRSR" id="PIRSR016262-2"/>
    </source>
</evidence>
<dbReference type="RefSeq" id="WP_317081762.1">
    <property type="nucleotide sequence ID" value="NZ_CP136594.1"/>
</dbReference>
<evidence type="ECO:0000256" key="3">
    <source>
        <dbReference type="ARBA" id="ARBA00023315"/>
    </source>
</evidence>
<keyword evidence="5" id="KW-0963">Cytoplasm</keyword>
<feature type="region of interest" description="Disordered" evidence="10">
    <location>
        <begin position="1"/>
        <end position="23"/>
    </location>
</feature>
<dbReference type="NCBIfam" id="NF010925">
    <property type="entry name" value="PRK14345.1"/>
    <property type="match status" value="1"/>
</dbReference>
<dbReference type="InterPro" id="IPR020605">
    <property type="entry name" value="Octanoyltransferase_CS"/>
</dbReference>
<feature type="active site" description="Acyl-thioester intermediate" evidence="5 7">
    <location>
        <position position="189"/>
    </location>
</feature>
<comment type="pathway">
    <text evidence="1 5 6">Protein modification; protein lipoylation via endogenous pathway; protein N(6)-(lipoyl)lysine from octanoyl-[acyl-carrier-protein]: step 1/2.</text>
</comment>
<reference evidence="12 13" key="1">
    <citation type="submission" date="2023-10" db="EMBL/GenBank/DDBJ databases">
        <title>Complete genome sequence of a Sphingomonadaceae bacterium.</title>
        <authorList>
            <person name="Yan C."/>
        </authorList>
    </citation>
    <scope>NUCLEOTIDE SEQUENCE [LARGE SCALE GENOMIC DNA]</scope>
    <source>
        <strain evidence="12 13">SCSIO 66989</strain>
    </source>
</reference>
<dbReference type="PROSITE" id="PS51733">
    <property type="entry name" value="BPL_LPL_CATALYTIC"/>
    <property type="match status" value="1"/>
</dbReference>
<evidence type="ECO:0000313" key="12">
    <source>
        <dbReference type="EMBL" id="WOE75131.1"/>
    </source>
</evidence>
<dbReference type="EC" id="2.3.1.181" evidence="5 6"/>
<dbReference type="Proteomes" id="UP001302429">
    <property type="component" value="Chromosome"/>
</dbReference>
<evidence type="ECO:0000256" key="10">
    <source>
        <dbReference type="SAM" id="MobiDB-lite"/>
    </source>
</evidence>
<dbReference type="PANTHER" id="PTHR10993:SF7">
    <property type="entry name" value="LIPOYLTRANSFERASE 2, MITOCHONDRIAL-RELATED"/>
    <property type="match status" value="1"/>
</dbReference>
<comment type="subcellular location">
    <subcellularLocation>
        <location evidence="5">Cytoplasm</location>
    </subcellularLocation>
</comment>
<evidence type="ECO:0000313" key="13">
    <source>
        <dbReference type="Proteomes" id="UP001302429"/>
    </source>
</evidence>
<accession>A0AA97F6J7</accession>
<feature type="domain" description="BPL/LPL catalytic" evidence="11">
    <location>
        <begin position="48"/>
        <end position="227"/>
    </location>
</feature>
<sequence>MATSLAKQRSGSPKATIAPPQWQVSDGLTGYEDALATMEARNQAVQAGDAEELIWLLEHPPLYTAGTSADPSELLTQDFPVFETGRGGRHTYHGPGQRVGYLMLDLNRRGRDIRCFVHALEGWVINALSDFDVAARRAEGRIGIWVDGPDGREAKIGAIGIRVRKWVTMHGFAVNIDPALDHFTGIIPCGISEYPVTSLRALGKDANMDDFDAALERHLPTFLNALGTNSAKGQCA</sequence>
<gene>
    <name evidence="5 12" type="primary">lipB</name>
    <name evidence="12" type="ORF">RB602_15080</name>
</gene>
<comment type="function">
    <text evidence="4 5 6">Catalyzes the transfer of endogenously produced octanoic acid from octanoyl-acyl-carrier-protein onto the lipoyl domains of lipoate-dependent enzymes. Lipoyl-ACP can also act as a substrate although octanoyl-ACP is likely to be the physiological substrate.</text>
</comment>
<evidence type="ECO:0000256" key="2">
    <source>
        <dbReference type="ARBA" id="ARBA00022679"/>
    </source>
</evidence>
<dbReference type="AlphaFoldDB" id="A0AA97F6J7"/>
<feature type="compositionally biased region" description="Polar residues" evidence="10">
    <location>
        <begin position="1"/>
        <end position="13"/>
    </location>
</feature>
<feature type="binding site" evidence="5 8">
    <location>
        <begin position="171"/>
        <end position="173"/>
    </location>
    <ligand>
        <name>substrate</name>
    </ligand>
</feature>
<dbReference type="PANTHER" id="PTHR10993">
    <property type="entry name" value="OCTANOYLTRANSFERASE"/>
    <property type="match status" value="1"/>
</dbReference>
<evidence type="ECO:0000256" key="7">
    <source>
        <dbReference type="PIRSR" id="PIRSR016262-1"/>
    </source>
</evidence>
<feature type="binding site" evidence="5 8">
    <location>
        <begin position="86"/>
        <end position="93"/>
    </location>
    <ligand>
        <name>substrate</name>
    </ligand>
</feature>
<organism evidence="12 13">
    <name type="scientific">Alterisphingorhabdus coralli</name>
    <dbReference type="NCBI Taxonomy" id="3071408"/>
    <lineage>
        <taxon>Bacteria</taxon>
        <taxon>Pseudomonadati</taxon>
        <taxon>Pseudomonadota</taxon>
        <taxon>Alphaproteobacteria</taxon>
        <taxon>Sphingomonadales</taxon>
        <taxon>Sphingomonadaceae</taxon>
        <taxon>Alterisphingorhabdus (ex Yan et al. 2024)</taxon>
    </lineage>
</organism>
<feature type="site" description="Lowers pKa of active site Cys" evidence="5 9">
    <location>
        <position position="155"/>
    </location>
</feature>
<dbReference type="NCBIfam" id="TIGR00214">
    <property type="entry name" value="lipB"/>
    <property type="match status" value="1"/>
</dbReference>
<dbReference type="InterPro" id="IPR045864">
    <property type="entry name" value="aa-tRNA-synth_II/BPL/LPL"/>
</dbReference>
<dbReference type="SUPFAM" id="SSF55681">
    <property type="entry name" value="Class II aaRS and biotin synthetases"/>
    <property type="match status" value="1"/>
</dbReference>
<comment type="catalytic activity">
    <reaction evidence="5 6">
        <text>octanoyl-[ACP] + L-lysyl-[protein] = N(6)-octanoyl-L-lysyl-[protein] + holo-[ACP] + H(+)</text>
        <dbReference type="Rhea" id="RHEA:17665"/>
        <dbReference type="Rhea" id="RHEA-COMP:9636"/>
        <dbReference type="Rhea" id="RHEA-COMP:9685"/>
        <dbReference type="Rhea" id="RHEA-COMP:9752"/>
        <dbReference type="Rhea" id="RHEA-COMP:9928"/>
        <dbReference type="ChEBI" id="CHEBI:15378"/>
        <dbReference type="ChEBI" id="CHEBI:29969"/>
        <dbReference type="ChEBI" id="CHEBI:64479"/>
        <dbReference type="ChEBI" id="CHEBI:78463"/>
        <dbReference type="ChEBI" id="CHEBI:78809"/>
        <dbReference type="EC" id="2.3.1.181"/>
    </reaction>
</comment>
<keyword evidence="13" id="KW-1185">Reference proteome</keyword>
<dbReference type="EMBL" id="CP136594">
    <property type="protein sequence ID" value="WOE75131.1"/>
    <property type="molecule type" value="Genomic_DNA"/>
</dbReference>
<dbReference type="PROSITE" id="PS01313">
    <property type="entry name" value="LIPB"/>
    <property type="match status" value="1"/>
</dbReference>
<dbReference type="PIRSF" id="PIRSF016262">
    <property type="entry name" value="LPLase"/>
    <property type="match status" value="1"/>
</dbReference>
<dbReference type="GO" id="GO:0005737">
    <property type="term" value="C:cytoplasm"/>
    <property type="evidence" value="ECO:0007669"/>
    <property type="project" value="UniProtKB-SubCell"/>
</dbReference>
<feature type="binding site" evidence="5 8">
    <location>
        <begin position="158"/>
        <end position="160"/>
    </location>
    <ligand>
        <name>substrate</name>
    </ligand>
</feature>
<dbReference type="CDD" id="cd16444">
    <property type="entry name" value="LipB"/>
    <property type="match status" value="1"/>
</dbReference>
<evidence type="ECO:0000256" key="6">
    <source>
        <dbReference type="PIRNR" id="PIRNR016262"/>
    </source>
</evidence>
<dbReference type="Pfam" id="PF21948">
    <property type="entry name" value="LplA-B_cat"/>
    <property type="match status" value="1"/>
</dbReference>
<dbReference type="NCBIfam" id="NF010921">
    <property type="entry name" value="PRK14341.1"/>
    <property type="match status" value="1"/>
</dbReference>
<keyword evidence="3 5" id="KW-0012">Acyltransferase</keyword>
<comment type="miscellaneous">
    <text evidence="5">In the reaction, the free carboxyl group of octanoic acid is attached via an amide linkage to the epsilon-amino group of a specific lysine residue of lipoyl domains of lipoate-dependent enzymes.</text>
</comment>
<dbReference type="Gene3D" id="3.30.930.10">
    <property type="entry name" value="Bira Bifunctional Protein, Domain 2"/>
    <property type="match status" value="1"/>
</dbReference>
<dbReference type="GO" id="GO:0033819">
    <property type="term" value="F:lipoyl(octanoyl) transferase activity"/>
    <property type="evidence" value="ECO:0007669"/>
    <property type="project" value="UniProtKB-EC"/>
</dbReference>
<dbReference type="KEGG" id="acoa:RB602_15080"/>
<dbReference type="InterPro" id="IPR004143">
    <property type="entry name" value="BPL_LPL_catalytic"/>
</dbReference>
<keyword evidence="2 5" id="KW-0808">Transferase</keyword>
<evidence type="ECO:0000256" key="1">
    <source>
        <dbReference type="ARBA" id="ARBA00004821"/>
    </source>
</evidence>
<protein>
    <recommendedName>
        <fullName evidence="5 6">Octanoyltransferase</fullName>
        <ecNumber evidence="5 6">2.3.1.181</ecNumber>
    </recommendedName>
    <alternativeName>
        <fullName evidence="5">Lipoate-protein ligase B</fullName>
    </alternativeName>
    <alternativeName>
        <fullName evidence="5">Lipoyl/octanoyl transferase</fullName>
    </alternativeName>
    <alternativeName>
        <fullName evidence="5">Octanoyl-[acyl-carrier-protein]-protein N-octanoyltransferase</fullName>
    </alternativeName>
</protein>